<gene>
    <name evidence="1" type="ORF">F5148DRAFT_1240920</name>
</gene>
<proteinExistence type="predicted"/>
<name>A0ACC0TWD0_9AGAM</name>
<organism evidence="1 2">
    <name type="scientific">Russula earlei</name>
    <dbReference type="NCBI Taxonomy" id="71964"/>
    <lineage>
        <taxon>Eukaryota</taxon>
        <taxon>Fungi</taxon>
        <taxon>Dikarya</taxon>
        <taxon>Basidiomycota</taxon>
        <taxon>Agaricomycotina</taxon>
        <taxon>Agaricomycetes</taxon>
        <taxon>Russulales</taxon>
        <taxon>Russulaceae</taxon>
        <taxon>Russula</taxon>
    </lineage>
</organism>
<dbReference type="Proteomes" id="UP001207468">
    <property type="component" value="Unassembled WGS sequence"/>
</dbReference>
<keyword evidence="2" id="KW-1185">Reference proteome</keyword>
<evidence type="ECO:0000313" key="1">
    <source>
        <dbReference type="EMBL" id="KAI9450951.1"/>
    </source>
</evidence>
<evidence type="ECO:0000313" key="2">
    <source>
        <dbReference type="Proteomes" id="UP001207468"/>
    </source>
</evidence>
<protein>
    <submittedName>
        <fullName evidence="1">Uncharacterized protein</fullName>
    </submittedName>
</protein>
<reference evidence="1" key="1">
    <citation type="submission" date="2021-03" db="EMBL/GenBank/DDBJ databases">
        <title>Evolutionary priming and transition to the ectomycorrhizal habit in an iconic lineage of mushroom-forming fungi: is preadaptation a requirement?</title>
        <authorList>
            <consortium name="DOE Joint Genome Institute"/>
            <person name="Looney B.P."/>
            <person name="Miyauchi S."/>
            <person name="Morin E."/>
            <person name="Drula E."/>
            <person name="Courty P.E."/>
            <person name="Chicoki N."/>
            <person name="Fauchery L."/>
            <person name="Kohler A."/>
            <person name="Kuo A."/>
            <person name="LaButti K."/>
            <person name="Pangilinan J."/>
            <person name="Lipzen A."/>
            <person name="Riley R."/>
            <person name="Andreopoulos W."/>
            <person name="He G."/>
            <person name="Johnson J."/>
            <person name="Barry K.W."/>
            <person name="Grigoriev I.V."/>
            <person name="Nagy L."/>
            <person name="Hibbett D."/>
            <person name="Henrissat B."/>
            <person name="Matheny P.B."/>
            <person name="Labbe J."/>
            <person name="Martin A.F."/>
        </authorList>
    </citation>
    <scope>NUCLEOTIDE SEQUENCE</scope>
    <source>
        <strain evidence="1">BPL698</strain>
    </source>
</reference>
<dbReference type="EMBL" id="JAGFNK010000401">
    <property type="protein sequence ID" value="KAI9450951.1"/>
    <property type="molecule type" value="Genomic_DNA"/>
</dbReference>
<accession>A0ACC0TWD0</accession>
<comment type="caution">
    <text evidence="1">The sequence shown here is derived from an EMBL/GenBank/DDBJ whole genome shotgun (WGS) entry which is preliminary data.</text>
</comment>
<sequence length="925" mass="99460">MSFFLFFLLAHITIPVFATSSVSVLIPLDEQQPPIARINHPYSWTFAEGTFWSARNVLLQYSLSSHPEWLSFDPANKTVRGTPTSDDEGSPRIELLATDPETSDSASSSFLLRVTHDPPPILTSPVSSQFISDNPSLASVFVLSDDNSALQRSEYPTLRIPPSWSFSIGFDENTFTSPDDIYYVVLQADGSPLPSWMEWDPHKLTLDGVTPPPHELCISYFMLALHASDRFGLSAASQRFDVAVAAHELHASPEGLTTINNTLSSSLDVSLKSQAYFNSVFVDNALFDPQDLVSLGIDVSQHSWLHYNPDLCRLTGLPPKDDNTQNALVLPVVLTTTYNQTLHTQVKLASVPSSFVQGTLPPVITASGGDVHFNMAPFLTVPRRDVDLVASYEPTNASSYLHFDTDTTMLTGCIPSSDKIDYVTVLFTAYSHLTHSISHSSLSISLPPTGHEHTVPPPSGTSLLVSHRKLTLGLRIALALLGGLLVLGLILAVLRCLARPPDAALTGVAAIRAMTASDRQWYGIEDVVQAEDRIDSAEKGYGTRANERCELGIGLSRARTFTSSNEEYTLAKSGQLSKAEFLGRLRATVRKVSNRYRGARKSDIGRPVLVLETTDPRALDTAATPAIPAIAGYEPIGYSGNSLSLRGSPSSSIGSRSIPQRRADFAPPRVPAPAVAPISSGSVNSDMSLASDSSTRSHAAEAVVQRAARARSVCSASGQSRKDREGTRARFVPFTASRMTALRDGAANARTGMSPPTCSSSMSASVVRVVEAAHLESGCATDADELHMGLRYVRALGEDAREASGSFSSLESSHPARSSTESSGVRERGEVLRVLVRVGERFRFRLPVPVGAGADGLTAQRVSGELLPAFLYADLNVAHGDKHRDTVKFWGVPRGDDVGNVHVGVYGANGACVAEAVIEVLIRSG</sequence>